<dbReference type="GO" id="GO:0005524">
    <property type="term" value="F:ATP binding"/>
    <property type="evidence" value="ECO:0007669"/>
    <property type="project" value="UniProtKB-KW"/>
</dbReference>
<dbReference type="PROSITE" id="PS51671">
    <property type="entry name" value="ACT"/>
    <property type="match status" value="1"/>
</dbReference>
<comment type="pathway">
    <text evidence="2">Amino-acid biosynthesis; L-threonine biosynthesis; L-threonine from L-aspartate: step 1/5.</text>
</comment>
<dbReference type="PANTHER" id="PTHR21499">
    <property type="entry name" value="ASPARTATE KINASE"/>
    <property type="match status" value="1"/>
</dbReference>
<keyword evidence="7" id="KW-0067">ATP-binding</keyword>
<dbReference type="InterPro" id="IPR045865">
    <property type="entry name" value="ACT-like_dom_sf"/>
</dbReference>
<evidence type="ECO:0000256" key="8">
    <source>
        <dbReference type="ARBA" id="ARBA00023154"/>
    </source>
</evidence>
<comment type="similarity">
    <text evidence="3">Belongs to the aspartokinase family.</text>
</comment>
<comment type="pathway">
    <text evidence="1">Amino-acid biosynthesis; L-methionine biosynthesis via de novo pathway; L-homoserine from L-aspartate: step 1/3.</text>
</comment>
<evidence type="ECO:0000259" key="10">
    <source>
        <dbReference type="PROSITE" id="PS51671"/>
    </source>
</evidence>
<keyword evidence="5" id="KW-0547">Nucleotide-binding</keyword>
<evidence type="ECO:0000256" key="3">
    <source>
        <dbReference type="ARBA" id="ARBA00010122"/>
    </source>
</evidence>
<evidence type="ECO:0000256" key="4">
    <source>
        <dbReference type="ARBA" id="ARBA00013059"/>
    </source>
</evidence>
<dbReference type="RefSeq" id="WP_249294056.1">
    <property type="nucleotide sequence ID" value="NZ_JACRSV010000001.1"/>
</dbReference>
<evidence type="ECO:0000256" key="6">
    <source>
        <dbReference type="ARBA" id="ARBA00022777"/>
    </source>
</evidence>
<evidence type="ECO:0000256" key="5">
    <source>
        <dbReference type="ARBA" id="ARBA00022741"/>
    </source>
</evidence>
<dbReference type="AlphaFoldDB" id="A0A926I6S7"/>
<evidence type="ECO:0000256" key="2">
    <source>
        <dbReference type="ARBA" id="ARBA00005139"/>
    </source>
</evidence>
<protein>
    <recommendedName>
        <fullName evidence="4">aspartate kinase</fullName>
        <ecNumber evidence="4">2.7.2.4</ecNumber>
    </recommendedName>
</protein>
<keyword evidence="6" id="KW-0418">Kinase</keyword>
<sequence length="154" mass="16845">MKTITAITTTEDVALVTLSKVPATVDFISRIFDALEEEGVIVDMISQTALTGEYVSVSFTADSEDIGKIMELSQRISQKNPSIRPLVSNGNVKVSLYGEEMPNRYGVAAEVFRVLRECETDILMITTSATDISLLLDSATSEQCIEALKKAYNL</sequence>
<organism evidence="11 12">
    <name type="scientific">Fumia xinanensis</name>
    <dbReference type="NCBI Taxonomy" id="2763659"/>
    <lineage>
        <taxon>Bacteria</taxon>
        <taxon>Bacillati</taxon>
        <taxon>Bacillota</taxon>
        <taxon>Clostridia</taxon>
        <taxon>Eubacteriales</taxon>
        <taxon>Oscillospiraceae</taxon>
        <taxon>Fumia</taxon>
    </lineage>
</organism>
<dbReference type="GO" id="GO:0005829">
    <property type="term" value="C:cytosol"/>
    <property type="evidence" value="ECO:0007669"/>
    <property type="project" value="TreeGrafter"/>
</dbReference>
<dbReference type="CDD" id="cd04891">
    <property type="entry name" value="ACT_AK-LysC-DapG-like_1"/>
    <property type="match status" value="1"/>
</dbReference>
<dbReference type="PANTHER" id="PTHR21499:SF59">
    <property type="entry name" value="ASPARTOKINASE"/>
    <property type="match status" value="1"/>
</dbReference>
<evidence type="ECO:0000313" key="12">
    <source>
        <dbReference type="Proteomes" id="UP000610760"/>
    </source>
</evidence>
<dbReference type="Proteomes" id="UP000610760">
    <property type="component" value="Unassembled WGS sequence"/>
</dbReference>
<evidence type="ECO:0000256" key="1">
    <source>
        <dbReference type="ARBA" id="ARBA00004986"/>
    </source>
</evidence>
<dbReference type="GO" id="GO:0004072">
    <property type="term" value="F:aspartate kinase activity"/>
    <property type="evidence" value="ECO:0007669"/>
    <property type="project" value="UniProtKB-EC"/>
</dbReference>
<dbReference type="SUPFAM" id="SSF55021">
    <property type="entry name" value="ACT-like"/>
    <property type="match status" value="2"/>
</dbReference>
<evidence type="ECO:0000256" key="7">
    <source>
        <dbReference type="ARBA" id="ARBA00022840"/>
    </source>
</evidence>
<name>A0A926I6S7_9FIRM</name>
<dbReference type="EMBL" id="JACRSV010000001">
    <property type="protein sequence ID" value="MBC8559171.1"/>
    <property type="molecule type" value="Genomic_DNA"/>
</dbReference>
<dbReference type="GO" id="GO:0009090">
    <property type="term" value="P:homoserine biosynthetic process"/>
    <property type="evidence" value="ECO:0007669"/>
    <property type="project" value="TreeGrafter"/>
</dbReference>
<evidence type="ECO:0000313" key="11">
    <source>
        <dbReference type="EMBL" id="MBC8559171.1"/>
    </source>
</evidence>
<proteinExistence type="inferred from homology"/>
<feature type="domain" description="ACT" evidence="10">
    <location>
        <begin position="96"/>
        <end position="154"/>
    </location>
</feature>
<dbReference type="EC" id="2.7.2.4" evidence="4"/>
<accession>A0A926I6S7</accession>
<dbReference type="Gene3D" id="3.30.2130.10">
    <property type="entry name" value="VC0802-like"/>
    <property type="match status" value="1"/>
</dbReference>
<gene>
    <name evidence="11" type="ORF">H8710_03710</name>
</gene>
<keyword evidence="12" id="KW-1185">Reference proteome</keyword>
<evidence type="ECO:0000256" key="9">
    <source>
        <dbReference type="ARBA" id="ARBA00047872"/>
    </source>
</evidence>
<dbReference type="Pfam" id="PF22468">
    <property type="entry name" value="ACT_9"/>
    <property type="match status" value="1"/>
</dbReference>
<comment type="caution">
    <text evidence="11">The sequence shown here is derived from an EMBL/GenBank/DDBJ whole genome shotgun (WGS) entry which is preliminary data.</text>
</comment>
<dbReference type="InterPro" id="IPR054352">
    <property type="entry name" value="ACT_Aspartokinase"/>
</dbReference>
<keyword evidence="8" id="KW-0457">Lysine biosynthesis</keyword>
<dbReference type="GO" id="GO:0009089">
    <property type="term" value="P:lysine biosynthetic process via diaminopimelate"/>
    <property type="evidence" value="ECO:0007669"/>
    <property type="project" value="TreeGrafter"/>
</dbReference>
<comment type="catalytic activity">
    <reaction evidence="9">
        <text>L-aspartate + ATP = 4-phospho-L-aspartate + ADP</text>
        <dbReference type="Rhea" id="RHEA:23776"/>
        <dbReference type="ChEBI" id="CHEBI:29991"/>
        <dbReference type="ChEBI" id="CHEBI:30616"/>
        <dbReference type="ChEBI" id="CHEBI:57535"/>
        <dbReference type="ChEBI" id="CHEBI:456216"/>
        <dbReference type="EC" id="2.7.2.4"/>
    </reaction>
</comment>
<keyword evidence="6" id="KW-0808">Transferase</keyword>
<keyword evidence="8" id="KW-0028">Amino-acid biosynthesis</keyword>
<dbReference type="InterPro" id="IPR002912">
    <property type="entry name" value="ACT_dom"/>
</dbReference>
<reference evidence="11" key="1">
    <citation type="submission" date="2020-08" db="EMBL/GenBank/DDBJ databases">
        <title>Genome public.</title>
        <authorList>
            <person name="Liu C."/>
            <person name="Sun Q."/>
        </authorList>
    </citation>
    <scope>NUCLEOTIDE SEQUENCE</scope>
    <source>
        <strain evidence="11">NSJ-33</strain>
    </source>
</reference>